<sequence>MDLLGVNHGSESFTVGEGGRLLRESSNLRDRNPGTSARE</sequence>
<comment type="caution">
    <text evidence="2">The sequence shown here is derived from an EMBL/GenBank/DDBJ whole genome shotgun (WGS) entry which is preliminary data.</text>
</comment>
<gene>
    <name evidence="2" type="ORF">CDAR_69841</name>
</gene>
<feature type="non-terminal residue" evidence="2">
    <location>
        <position position="39"/>
    </location>
</feature>
<evidence type="ECO:0000313" key="2">
    <source>
        <dbReference type="EMBL" id="GIX84115.1"/>
    </source>
</evidence>
<protein>
    <submittedName>
        <fullName evidence="2">Uncharacterized protein</fullName>
    </submittedName>
</protein>
<dbReference type="Proteomes" id="UP001054837">
    <property type="component" value="Unassembled WGS sequence"/>
</dbReference>
<dbReference type="AlphaFoldDB" id="A0AAV4NH94"/>
<proteinExistence type="predicted"/>
<keyword evidence="3" id="KW-1185">Reference proteome</keyword>
<evidence type="ECO:0000313" key="3">
    <source>
        <dbReference type="Proteomes" id="UP001054837"/>
    </source>
</evidence>
<accession>A0AAV4NH94</accession>
<evidence type="ECO:0000256" key="1">
    <source>
        <dbReference type="SAM" id="MobiDB-lite"/>
    </source>
</evidence>
<name>A0AAV4NH94_9ARAC</name>
<feature type="region of interest" description="Disordered" evidence="1">
    <location>
        <begin position="1"/>
        <end position="39"/>
    </location>
</feature>
<organism evidence="2 3">
    <name type="scientific">Caerostris darwini</name>
    <dbReference type="NCBI Taxonomy" id="1538125"/>
    <lineage>
        <taxon>Eukaryota</taxon>
        <taxon>Metazoa</taxon>
        <taxon>Ecdysozoa</taxon>
        <taxon>Arthropoda</taxon>
        <taxon>Chelicerata</taxon>
        <taxon>Arachnida</taxon>
        <taxon>Araneae</taxon>
        <taxon>Araneomorphae</taxon>
        <taxon>Entelegynae</taxon>
        <taxon>Araneoidea</taxon>
        <taxon>Araneidae</taxon>
        <taxon>Caerostris</taxon>
    </lineage>
</organism>
<feature type="compositionally biased region" description="Basic and acidic residues" evidence="1">
    <location>
        <begin position="20"/>
        <end position="39"/>
    </location>
</feature>
<reference evidence="2 3" key="1">
    <citation type="submission" date="2021-06" db="EMBL/GenBank/DDBJ databases">
        <title>Caerostris darwini draft genome.</title>
        <authorList>
            <person name="Kono N."/>
            <person name="Arakawa K."/>
        </authorList>
    </citation>
    <scope>NUCLEOTIDE SEQUENCE [LARGE SCALE GENOMIC DNA]</scope>
</reference>
<dbReference type="EMBL" id="BPLQ01001702">
    <property type="protein sequence ID" value="GIX84115.1"/>
    <property type="molecule type" value="Genomic_DNA"/>
</dbReference>